<gene>
    <name evidence="1" type="ORF">B7463_g12133</name>
</gene>
<protein>
    <submittedName>
        <fullName evidence="1">Uncharacterized protein</fullName>
    </submittedName>
</protein>
<sequence length="118" mass="13114">MLAVIAEEPKQVAFDAGSSTIALTFDSLLLTLTHPKLLVRPQRQIAWNIAKEDGGRTVIYESTSFTVVKDDEEGVEVKVKEFSIAELVKEADDTLKAVEDIYGSFSCFNESSSYYVEE</sequence>
<feature type="non-terminal residue" evidence="1">
    <location>
        <position position="118"/>
    </location>
</feature>
<dbReference type="Proteomes" id="UP000258309">
    <property type="component" value="Unassembled WGS sequence"/>
</dbReference>
<evidence type="ECO:0000313" key="1">
    <source>
        <dbReference type="EMBL" id="RFU24204.1"/>
    </source>
</evidence>
<comment type="caution">
    <text evidence="1">The sequence shown here is derived from an EMBL/GenBank/DDBJ whole genome shotgun (WGS) entry which is preliminary data.</text>
</comment>
<name>A0A3E2GSR2_SCYLI</name>
<accession>A0A3E2GSR2</accession>
<proteinExistence type="predicted"/>
<evidence type="ECO:0000313" key="2">
    <source>
        <dbReference type="Proteomes" id="UP000258309"/>
    </source>
</evidence>
<dbReference type="AlphaFoldDB" id="A0A3E2GSR2"/>
<organism evidence="1 2">
    <name type="scientific">Scytalidium lignicola</name>
    <name type="common">Hyphomycete</name>
    <dbReference type="NCBI Taxonomy" id="5539"/>
    <lineage>
        <taxon>Eukaryota</taxon>
        <taxon>Fungi</taxon>
        <taxon>Dikarya</taxon>
        <taxon>Ascomycota</taxon>
        <taxon>Pezizomycotina</taxon>
        <taxon>Leotiomycetes</taxon>
        <taxon>Leotiomycetes incertae sedis</taxon>
        <taxon>Scytalidium</taxon>
    </lineage>
</organism>
<keyword evidence="2" id="KW-1185">Reference proteome</keyword>
<dbReference type="EMBL" id="NCSJ02000487">
    <property type="protein sequence ID" value="RFU24204.1"/>
    <property type="molecule type" value="Genomic_DNA"/>
</dbReference>
<dbReference type="OrthoDB" id="5371016at2759"/>
<reference evidence="1 2" key="1">
    <citation type="submission" date="2018-05" db="EMBL/GenBank/DDBJ databases">
        <title>Draft genome sequence of Scytalidium lignicola DSM 105466, a ubiquitous saprotrophic fungus.</title>
        <authorList>
            <person name="Buettner E."/>
            <person name="Gebauer A.M."/>
            <person name="Hofrichter M."/>
            <person name="Liers C."/>
            <person name="Kellner H."/>
        </authorList>
    </citation>
    <scope>NUCLEOTIDE SEQUENCE [LARGE SCALE GENOMIC DNA]</scope>
    <source>
        <strain evidence="1 2">DSM 105466</strain>
    </source>
</reference>
<feature type="non-terminal residue" evidence="1">
    <location>
        <position position="1"/>
    </location>
</feature>